<dbReference type="Gramene" id="GBG83290">
    <property type="protein sequence ID" value="GBG83290"/>
    <property type="gene ID" value="CBR_g37001"/>
</dbReference>
<name>A0A388LLT6_CHABU</name>
<dbReference type="Proteomes" id="UP000265515">
    <property type="component" value="Unassembled WGS sequence"/>
</dbReference>
<comment type="caution">
    <text evidence="2">The sequence shown here is derived from an EMBL/GenBank/DDBJ whole genome shotgun (WGS) entry which is preliminary data.</text>
</comment>
<feature type="compositionally biased region" description="Basic and acidic residues" evidence="1">
    <location>
        <begin position="473"/>
        <end position="482"/>
    </location>
</feature>
<protein>
    <submittedName>
        <fullName evidence="2">Uncharacterized protein</fullName>
    </submittedName>
</protein>
<proteinExistence type="predicted"/>
<gene>
    <name evidence="2" type="ORF">CBR_g37001</name>
</gene>
<feature type="region of interest" description="Disordered" evidence="1">
    <location>
        <begin position="452"/>
        <end position="482"/>
    </location>
</feature>
<reference evidence="2 3" key="1">
    <citation type="journal article" date="2018" name="Cell">
        <title>The Chara Genome: Secondary Complexity and Implications for Plant Terrestrialization.</title>
        <authorList>
            <person name="Nishiyama T."/>
            <person name="Sakayama H."/>
            <person name="Vries J.D."/>
            <person name="Buschmann H."/>
            <person name="Saint-Marcoux D."/>
            <person name="Ullrich K.K."/>
            <person name="Haas F.B."/>
            <person name="Vanderstraeten L."/>
            <person name="Becker D."/>
            <person name="Lang D."/>
            <person name="Vosolsobe S."/>
            <person name="Rombauts S."/>
            <person name="Wilhelmsson P.K.I."/>
            <person name="Janitza P."/>
            <person name="Kern R."/>
            <person name="Heyl A."/>
            <person name="Rumpler F."/>
            <person name="Villalobos L.I.A.C."/>
            <person name="Clay J.M."/>
            <person name="Skokan R."/>
            <person name="Toyoda A."/>
            <person name="Suzuki Y."/>
            <person name="Kagoshima H."/>
            <person name="Schijlen E."/>
            <person name="Tajeshwar N."/>
            <person name="Catarino B."/>
            <person name="Hetherington A.J."/>
            <person name="Saltykova A."/>
            <person name="Bonnot C."/>
            <person name="Breuninger H."/>
            <person name="Symeonidi A."/>
            <person name="Radhakrishnan G.V."/>
            <person name="Van Nieuwerburgh F."/>
            <person name="Deforce D."/>
            <person name="Chang C."/>
            <person name="Karol K.G."/>
            <person name="Hedrich R."/>
            <person name="Ulvskov P."/>
            <person name="Glockner G."/>
            <person name="Delwiche C.F."/>
            <person name="Petrasek J."/>
            <person name="Van de Peer Y."/>
            <person name="Friml J."/>
            <person name="Beilby M."/>
            <person name="Dolan L."/>
            <person name="Kohara Y."/>
            <person name="Sugano S."/>
            <person name="Fujiyama A."/>
            <person name="Delaux P.-M."/>
            <person name="Quint M."/>
            <person name="TheiBen G."/>
            <person name="Hagemann M."/>
            <person name="Harholt J."/>
            <person name="Dunand C."/>
            <person name="Zachgo S."/>
            <person name="Langdale J."/>
            <person name="Maumus F."/>
            <person name="Straeten D.V.D."/>
            <person name="Gould S.B."/>
            <person name="Rensing S.A."/>
        </authorList>
    </citation>
    <scope>NUCLEOTIDE SEQUENCE [LARGE SCALE GENOMIC DNA]</scope>
    <source>
        <strain evidence="2 3">S276</strain>
    </source>
</reference>
<dbReference type="EMBL" id="BFEA01000435">
    <property type="protein sequence ID" value="GBG83290.1"/>
    <property type="molecule type" value="Genomic_DNA"/>
</dbReference>
<feature type="compositionally biased region" description="Basic and acidic residues" evidence="1">
    <location>
        <begin position="342"/>
        <end position="362"/>
    </location>
</feature>
<organism evidence="2 3">
    <name type="scientific">Chara braunii</name>
    <name type="common">Braun's stonewort</name>
    <dbReference type="NCBI Taxonomy" id="69332"/>
    <lineage>
        <taxon>Eukaryota</taxon>
        <taxon>Viridiplantae</taxon>
        <taxon>Streptophyta</taxon>
        <taxon>Charophyceae</taxon>
        <taxon>Charales</taxon>
        <taxon>Characeae</taxon>
        <taxon>Chara</taxon>
    </lineage>
</organism>
<dbReference type="AlphaFoldDB" id="A0A388LLT6"/>
<sequence>MNIIKESDALRLGMDIDRMDSRFLHGASGKTPFTGTTSNVVIEIGKVKLERIPGNKNRADGLSRINWDKSGDGVNEDIPLVDAFLDEEEDVKLHINGHVVGISGFTVQGQSVFLAYGGYVKRADIVLKNFVEEDPWGGKDVEWMAKFALAETFRVGAYSVDAQARDGPRRGGLGRYDTGLSRILDMRPRTGKRQGCQDRGDDLEESDHVLTVHIGRTLPTCDVGEEVLLVGSQRQSVLSTKIGTVPAPETCPAEIGIRDRGALETDRTTPPTPIRDGEEASLQLVLTIASARPTETDTMEGVVSDAASERPYRWRDTRDMALNLPQRELLLMIGSATIGPMQEHEEPQPEWPRETTPMHDELGYDGQRVQSRSEPTVEDGERGAMRPLSLDGSPLLSESRLVEHPTEPEGSLTAQLYGMESPRMQMRQEVSQPSPMDMETERVEAKVLGLDREGLIEDMETQRVETSPLDFGDTPRRDGDQT</sequence>
<evidence type="ECO:0000313" key="2">
    <source>
        <dbReference type="EMBL" id="GBG83290.1"/>
    </source>
</evidence>
<feature type="region of interest" description="Disordered" evidence="1">
    <location>
        <begin position="342"/>
        <end position="394"/>
    </location>
</feature>
<accession>A0A388LLT6</accession>
<evidence type="ECO:0000256" key="1">
    <source>
        <dbReference type="SAM" id="MobiDB-lite"/>
    </source>
</evidence>
<keyword evidence="3" id="KW-1185">Reference proteome</keyword>
<evidence type="ECO:0000313" key="3">
    <source>
        <dbReference type="Proteomes" id="UP000265515"/>
    </source>
</evidence>
<feature type="compositionally biased region" description="Basic and acidic residues" evidence="1">
    <location>
        <begin position="452"/>
        <end position="463"/>
    </location>
</feature>